<dbReference type="GO" id="GO:0004674">
    <property type="term" value="F:protein serine/threonine kinase activity"/>
    <property type="evidence" value="ECO:0007669"/>
    <property type="project" value="UniProtKB-KW"/>
</dbReference>
<evidence type="ECO:0000256" key="10">
    <source>
        <dbReference type="ARBA" id="ARBA00047899"/>
    </source>
</evidence>
<keyword evidence="6" id="KW-0418">Kinase</keyword>
<evidence type="ECO:0000256" key="6">
    <source>
        <dbReference type="ARBA" id="ARBA00022777"/>
    </source>
</evidence>
<protein>
    <recommendedName>
        <fullName evidence="1">non-specific serine/threonine protein kinase</fullName>
        <ecNumber evidence="1">2.7.11.1</ecNumber>
    </recommendedName>
</protein>
<dbReference type="PROSITE" id="PS00108">
    <property type="entry name" value="PROTEIN_KINASE_ST"/>
    <property type="match status" value="1"/>
</dbReference>
<dbReference type="CDD" id="cd14066">
    <property type="entry name" value="STKc_IRAK"/>
    <property type="match status" value="1"/>
</dbReference>
<evidence type="ECO:0000256" key="1">
    <source>
        <dbReference type="ARBA" id="ARBA00012513"/>
    </source>
</evidence>
<dbReference type="SUPFAM" id="SSF56112">
    <property type="entry name" value="Protein kinase-like (PK-like)"/>
    <property type="match status" value="1"/>
</dbReference>
<dbReference type="InterPro" id="IPR011009">
    <property type="entry name" value="Kinase-like_dom_sf"/>
</dbReference>
<evidence type="ECO:0000259" key="13">
    <source>
        <dbReference type="PROSITE" id="PS50011"/>
    </source>
</evidence>
<keyword evidence="7" id="KW-0067">ATP-binding</keyword>
<evidence type="ECO:0000313" key="15">
    <source>
        <dbReference type="RefSeq" id="XP_020109183.1"/>
    </source>
</evidence>
<dbReference type="InterPro" id="IPR008271">
    <property type="entry name" value="Ser/Thr_kinase_AS"/>
</dbReference>
<dbReference type="FunFam" id="3.30.200.20:FF:000195">
    <property type="entry name" value="G-type lectin S-receptor-like serine/threonine-protein kinase"/>
    <property type="match status" value="1"/>
</dbReference>
<dbReference type="EC" id="2.7.11.1" evidence="1"/>
<keyword evidence="8" id="KW-1015">Disulfide bond</keyword>
<dbReference type="GeneID" id="109724693"/>
<dbReference type="GO" id="GO:0005886">
    <property type="term" value="C:plasma membrane"/>
    <property type="evidence" value="ECO:0007669"/>
    <property type="project" value="TreeGrafter"/>
</dbReference>
<keyword evidence="3" id="KW-0808">Transferase</keyword>
<dbReference type="PROSITE" id="PS50011">
    <property type="entry name" value="PROTEIN_KINASE_DOM"/>
    <property type="match status" value="1"/>
</dbReference>
<evidence type="ECO:0000256" key="8">
    <source>
        <dbReference type="ARBA" id="ARBA00023157"/>
    </source>
</evidence>
<dbReference type="RefSeq" id="XP_020109183.1">
    <property type="nucleotide sequence ID" value="XM_020253594.1"/>
</dbReference>
<sequence length="388" mass="43412">MSLCTYLLVKYIKKRTAGRRIRGSINNASSTSETADLSPSADTLGNDIDDPVSPDSPMCIFEIIAASTDNFKDKNKLGEGGFGPVYKGRLSNGEEIAVKRLSKHSSQGINEFRNEVELISKLQHRNLVRLLGCCVKGEEKLLIYEFMSNKSLAVFLFDETKQGMLDWKRRYNIVEGVARGLLYLHRDSRLKIIHRDLKASNILLDDQFNPKISDFGTARIFGGDQTRETTSRVIGTIGYMSPEYAMEGQISDKSDVFSFGVLLLEIVSGKRNNYFLHDDQALNLVGYAWTLWAENRILELIDPSLGDSWDYKEVCKCIKVGLLCVQEYPIDRPNMSLVVSMLNSDTILPDPKRAAFFAGRSNSEAVPSTNAYETSSVNGLTITNIDSR</sequence>
<feature type="region of interest" description="Disordered" evidence="12">
    <location>
        <begin position="23"/>
        <end position="48"/>
    </location>
</feature>
<gene>
    <name evidence="15" type="primary">LOC109724693</name>
</gene>
<keyword evidence="9" id="KW-0325">Glycoprotein</keyword>
<evidence type="ECO:0000313" key="14">
    <source>
        <dbReference type="Proteomes" id="UP000515123"/>
    </source>
</evidence>
<reference evidence="14" key="1">
    <citation type="journal article" date="2015" name="Nat. Genet.">
        <title>The pineapple genome and the evolution of CAM photosynthesis.</title>
        <authorList>
            <person name="Ming R."/>
            <person name="VanBuren R."/>
            <person name="Wai C.M."/>
            <person name="Tang H."/>
            <person name="Schatz M.C."/>
            <person name="Bowers J.E."/>
            <person name="Lyons E."/>
            <person name="Wang M.L."/>
            <person name="Chen J."/>
            <person name="Biggers E."/>
            <person name="Zhang J."/>
            <person name="Huang L."/>
            <person name="Zhang L."/>
            <person name="Miao W."/>
            <person name="Zhang J."/>
            <person name="Ye Z."/>
            <person name="Miao C."/>
            <person name="Lin Z."/>
            <person name="Wang H."/>
            <person name="Zhou H."/>
            <person name="Yim W.C."/>
            <person name="Priest H.D."/>
            <person name="Zheng C."/>
            <person name="Woodhouse M."/>
            <person name="Edger P.P."/>
            <person name="Guyot R."/>
            <person name="Guo H.B."/>
            <person name="Guo H."/>
            <person name="Zheng G."/>
            <person name="Singh R."/>
            <person name="Sharma A."/>
            <person name="Min X."/>
            <person name="Zheng Y."/>
            <person name="Lee H."/>
            <person name="Gurtowski J."/>
            <person name="Sedlazeck F.J."/>
            <person name="Harkess A."/>
            <person name="McKain M.R."/>
            <person name="Liao Z."/>
            <person name="Fang J."/>
            <person name="Liu J."/>
            <person name="Zhang X."/>
            <person name="Zhang Q."/>
            <person name="Hu W."/>
            <person name="Qin Y."/>
            <person name="Wang K."/>
            <person name="Chen L.Y."/>
            <person name="Shirley N."/>
            <person name="Lin Y.R."/>
            <person name="Liu L.Y."/>
            <person name="Hernandez A.G."/>
            <person name="Wright C.L."/>
            <person name="Bulone V."/>
            <person name="Tuskan G.A."/>
            <person name="Heath K."/>
            <person name="Zee F."/>
            <person name="Moore P.H."/>
            <person name="Sunkar R."/>
            <person name="Leebens-Mack J.H."/>
            <person name="Mockler T."/>
            <person name="Bennetzen J.L."/>
            <person name="Freeling M."/>
            <person name="Sankoff D."/>
            <person name="Paterson A.H."/>
            <person name="Zhu X."/>
            <person name="Yang X."/>
            <person name="Smith J.A."/>
            <person name="Cushman J.C."/>
            <person name="Paull R.E."/>
            <person name="Yu Q."/>
        </authorList>
    </citation>
    <scope>NUCLEOTIDE SEQUENCE [LARGE SCALE GENOMIC DNA]</scope>
    <source>
        <strain evidence="14">cv. F153</strain>
    </source>
</reference>
<keyword evidence="5" id="KW-0547">Nucleotide-binding</keyword>
<organism evidence="14 15">
    <name type="scientific">Ananas comosus</name>
    <name type="common">Pineapple</name>
    <name type="synonym">Ananas ananas</name>
    <dbReference type="NCBI Taxonomy" id="4615"/>
    <lineage>
        <taxon>Eukaryota</taxon>
        <taxon>Viridiplantae</taxon>
        <taxon>Streptophyta</taxon>
        <taxon>Embryophyta</taxon>
        <taxon>Tracheophyta</taxon>
        <taxon>Spermatophyta</taxon>
        <taxon>Magnoliopsida</taxon>
        <taxon>Liliopsida</taxon>
        <taxon>Poales</taxon>
        <taxon>Bromeliaceae</taxon>
        <taxon>Bromelioideae</taxon>
        <taxon>Ananas</taxon>
    </lineage>
</organism>
<feature type="domain" description="Protein kinase" evidence="13">
    <location>
        <begin position="71"/>
        <end position="348"/>
    </location>
</feature>
<dbReference type="SMART" id="SM00220">
    <property type="entry name" value="S_TKc"/>
    <property type="match status" value="1"/>
</dbReference>
<dbReference type="PANTHER" id="PTHR27002:SF181">
    <property type="entry name" value="RECEPTOR-LIKE SERINE_THREONINE-PROTEIN KINASE"/>
    <property type="match status" value="1"/>
</dbReference>
<dbReference type="InterPro" id="IPR001245">
    <property type="entry name" value="Ser-Thr/Tyr_kinase_cat_dom"/>
</dbReference>
<evidence type="ECO:0000256" key="3">
    <source>
        <dbReference type="ARBA" id="ARBA00022679"/>
    </source>
</evidence>
<name>A0A6P5GTI0_ANACO</name>
<dbReference type="PANTHER" id="PTHR27002">
    <property type="entry name" value="RECEPTOR-LIKE SERINE/THREONINE-PROTEIN KINASE SD1-8"/>
    <property type="match status" value="1"/>
</dbReference>
<dbReference type="AlphaFoldDB" id="A0A6P5GTI0"/>
<dbReference type="GO" id="GO:0005524">
    <property type="term" value="F:ATP binding"/>
    <property type="evidence" value="ECO:0007669"/>
    <property type="project" value="UniProtKB-KW"/>
</dbReference>
<dbReference type="Gene3D" id="3.30.200.20">
    <property type="entry name" value="Phosphorylase Kinase, domain 1"/>
    <property type="match status" value="1"/>
</dbReference>
<evidence type="ECO:0000256" key="4">
    <source>
        <dbReference type="ARBA" id="ARBA00022729"/>
    </source>
</evidence>
<comment type="catalytic activity">
    <reaction evidence="10">
        <text>L-threonyl-[protein] + ATP = O-phospho-L-threonyl-[protein] + ADP + H(+)</text>
        <dbReference type="Rhea" id="RHEA:46608"/>
        <dbReference type="Rhea" id="RHEA-COMP:11060"/>
        <dbReference type="Rhea" id="RHEA-COMP:11605"/>
        <dbReference type="ChEBI" id="CHEBI:15378"/>
        <dbReference type="ChEBI" id="CHEBI:30013"/>
        <dbReference type="ChEBI" id="CHEBI:30616"/>
        <dbReference type="ChEBI" id="CHEBI:61977"/>
        <dbReference type="ChEBI" id="CHEBI:456216"/>
        <dbReference type="EC" id="2.7.11.1"/>
    </reaction>
</comment>
<comment type="catalytic activity">
    <reaction evidence="11">
        <text>L-seryl-[protein] + ATP = O-phospho-L-seryl-[protein] + ADP + H(+)</text>
        <dbReference type="Rhea" id="RHEA:17989"/>
        <dbReference type="Rhea" id="RHEA-COMP:9863"/>
        <dbReference type="Rhea" id="RHEA-COMP:11604"/>
        <dbReference type="ChEBI" id="CHEBI:15378"/>
        <dbReference type="ChEBI" id="CHEBI:29999"/>
        <dbReference type="ChEBI" id="CHEBI:30616"/>
        <dbReference type="ChEBI" id="CHEBI:83421"/>
        <dbReference type="ChEBI" id="CHEBI:456216"/>
        <dbReference type="EC" id="2.7.11.1"/>
    </reaction>
</comment>
<keyword evidence="14" id="KW-1185">Reference proteome</keyword>
<feature type="compositionally biased region" description="Polar residues" evidence="12">
    <location>
        <begin position="24"/>
        <end position="43"/>
    </location>
</feature>
<accession>A0A6P5GTI0</accession>
<evidence type="ECO:0000256" key="5">
    <source>
        <dbReference type="ARBA" id="ARBA00022741"/>
    </source>
</evidence>
<evidence type="ECO:0000256" key="2">
    <source>
        <dbReference type="ARBA" id="ARBA00022527"/>
    </source>
</evidence>
<dbReference type="OrthoDB" id="4062651at2759"/>
<dbReference type="Proteomes" id="UP000515123">
    <property type="component" value="Linkage group 19"/>
</dbReference>
<evidence type="ECO:0000256" key="11">
    <source>
        <dbReference type="ARBA" id="ARBA00048679"/>
    </source>
</evidence>
<evidence type="ECO:0000256" key="9">
    <source>
        <dbReference type="ARBA" id="ARBA00023180"/>
    </source>
</evidence>
<dbReference type="Pfam" id="PF11883">
    <property type="entry name" value="DUF3403"/>
    <property type="match status" value="1"/>
</dbReference>
<dbReference type="InterPro" id="IPR000719">
    <property type="entry name" value="Prot_kinase_dom"/>
</dbReference>
<dbReference type="InterPro" id="IPR021820">
    <property type="entry name" value="S-locus_recpt_kinase_C"/>
</dbReference>
<evidence type="ECO:0000256" key="7">
    <source>
        <dbReference type="ARBA" id="ARBA00022840"/>
    </source>
</evidence>
<dbReference type="Gene3D" id="1.10.510.10">
    <property type="entry name" value="Transferase(Phosphotransferase) domain 1"/>
    <property type="match status" value="1"/>
</dbReference>
<keyword evidence="4" id="KW-0732">Signal</keyword>
<evidence type="ECO:0000256" key="12">
    <source>
        <dbReference type="SAM" id="MobiDB-lite"/>
    </source>
</evidence>
<reference evidence="15" key="2">
    <citation type="submission" date="2025-08" db="UniProtKB">
        <authorList>
            <consortium name="RefSeq"/>
        </authorList>
    </citation>
    <scope>IDENTIFICATION</scope>
    <source>
        <tissue evidence="15">Leaf</tissue>
    </source>
</reference>
<dbReference type="Pfam" id="PF07714">
    <property type="entry name" value="PK_Tyr_Ser-Thr"/>
    <property type="match status" value="1"/>
</dbReference>
<keyword evidence="2" id="KW-0723">Serine/threonine-protein kinase</keyword>
<dbReference type="FunFam" id="1.10.510.10:FF:000060">
    <property type="entry name" value="G-type lectin S-receptor-like serine/threonine-protein kinase"/>
    <property type="match status" value="1"/>
</dbReference>
<proteinExistence type="predicted"/>